<dbReference type="OrthoDB" id="280176at2"/>
<keyword evidence="3" id="KW-1185">Reference proteome</keyword>
<reference evidence="2 3" key="1">
    <citation type="submission" date="2013-02" db="EMBL/GenBank/DDBJ databases">
        <title>Whole genome shotgun sequence of Gordonia malaquae NBRC 108250.</title>
        <authorList>
            <person name="Yoshida I."/>
            <person name="Hosoyama A."/>
            <person name="Tsuchikane K."/>
            <person name="Ando Y."/>
            <person name="Baba S."/>
            <person name="Ohji S."/>
            <person name="Hamada M."/>
            <person name="Tamura T."/>
            <person name="Yamazoe A."/>
            <person name="Yamazaki S."/>
            <person name="Fujita N."/>
        </authorList>
    </citation>
    <scope>NUCLEOTIDE SEQUENCE [LARGE SCALE GENOMIC DNA]</scope>
    <source>
        <strain evidence="2 3">NBRC 108250</strain>
    </source>
</reference>
<protein>
    <submittedName>
        <fullName evidence="2">Uncharacterized protein</fullName>
    </submittedName>
</protein>
<sequence length="310" mass="33672">MGIFRRRRSGPSAPEPSDRPDEVFGRLSADDVAWIRGLAQRTLGENGVEATVDETGADLIGSDGMRFALDNVMTTCASAPRSDWPQIVTHHFAAMARTTGAPSVRDLGRDELFQRVRTRLLPVDALHMNGLDLATHSRPVAADLAAVLCVDFPETVSYFDSTVAEGLPIDELFRAGQINTDAEPIEEIGTSDDGVLTFVAGSVYTASKTLSMANLVDRVFGRDMPHGVVFAVPDRNCVLLHPVESIDVLGAISHLAGTAERIFTDAAWSVSPNVYHWYRDTITRISTVDDDRLTIVPTEELVEILGRLAG</sequence>
<proteinExistence type="predicted"/>
<dbReference type="Proteomes" id="UP000035009">
    <property type="component" value="Unassembled WGS sequence"/>
</dbReference>
<dbReference type="RefSeq" id="WP_008381155.1">
    <property type="nucleotide sequence ID" value="NZ_BAOP01000034.1"/>
</dbReference>
<dbReference type="STRING" id="410332.SAMN04488550_0950"/>
<gene>
    <name evidence="2" type="ORF">GM1_034_00070</name>
</gene>
<organism evidence="2 3">
    <name type="scientific">Gordonia malaquae NBRC 108250</name>
    <dbReference type="NCBI Taxonomy" id="1223542"/>
    <lineage>
        <taxon>Bacteria</taxon>
        <taxon>Bacillati</taxon>
        <taxon>Actinomycetota</taxon>
        <taxon>Actinomycetes</taxon>
        <taxon>Mycobacteriales</taxon>
        <taxon>Gordoniaceae</taxon>
        <taxon>Gordonia</taxon>
    </lineage>
</organism>
<comment type="caution">
    <text evidence="2">The sequence shown here is derived from an EMBL/GenBank/DDBJ whole genome shotgun (WGS) entry which is preliminary data.</text>
</comment>
<name>M3UN28_GORML</name>
<dbReference type="AlphaFoldDB" id="M3UN28"/>
<accession>M3UN28</accession>
<dbReference type="EMBL" id="BAOP01000034">
    <property type="protein sequence ID" value="GAC81420.1"/>
    <property type="molecule type" value="Genomic_DNA"/>
</dbReference>
<evidence type="ECO:0000313" key="2">
    <source>
        <dbReference type="EMBL" id="GAC81420.1"/>
    </source>
</evidence>
<evidence type="ECO:0000313" key="3">
    <source>
        <dbReference type="Proteomes" id="UP000035009"/>
    </source>
</evidence>
<evidence type="ECO:0000256" key="1">
    <source>
        <dbReference type="SAM" id="MobiDB-lite"/>
    </source>
</evidence>
<feature type="region of interest" description="Disordered" evidence="1">
    <location>
        <begin position="1"/>
        <end position="23"/>
    </location>
</feature>
<dbReference type="eggNOG" id="ENOG5032D2J">
    <property type="taxonomic scope" value="Bacteria"/>
</dbReference>